<dbReference type="Proteomes" id="UP000193224">
    <property type="component" value="Unassembled WGS sequence"/>
</dbReference>
<dbReference type="InterPro" id="IPR029044">
    <property type="entry name" value="Nucleotide-diphossugar_trans"/>
</dbReference>
<dbReference type="EMBL" id="FWXB01000005">
    <property type="protein sequence ID" value="SMC11926.1"/>
    <property type="molecule type" value="Genomic_DNA"/>
</dbReference>
<dbReference type="OrthoDB" id="3010234at2"/>
<evidence type="ECO:0000313" key="2">
    <source>
        <dbReference type="Proteomes" id="UP000193224"/>
    </source>
</evidence>
<keyword evidence="2" id="KW-1185">Reference proteome</keyword>
<dbReference type="AlphaFoldDB" id="A0A1X7BQH4"/>
<name>A0A1X7BQH4_9RHOB</name>
<gene>
    <name evidence="1" type="ORF">ROA7745_01746</name>
</gene>
<dbReference type="SUPFAM" id="SSF53448">
    <property type="entry name" value="Nucleotide-diphospho-sugar transferases"/>
    <property type="match status" value="1"/>
</dbReference>
<evidence type="ECO:0008006" key="3">
    <source>
        <dbReference type="Google" id="ProtNLM"/>
    </source>
</evidence>
<evidence type="ECO:0000313" key="1">
    <source>
        <dbReference type="EMBL" id="SMC11926.1"/>
    </source>
</evidence>
<organism evidence="1 2">
    <name type="scientific">Roseovarius aestuarii</name>
    <dbReference type="NCBI Taxonomy" id="475083"/>
    <lineage>
        <taxon>Bacteria</taxon>
        <taxon>Pseudomonadati</taxon>
        <taxon>Pseudomonadota</taxon>
        <taxon>Alphaproteobacteria</taxon>
        <taxon>Rhodobacterales</taxon>
        <taxon>Roseobacteraceae</taxon>
        <taxon>Roseovarius</taxon>
    </lineage>
</organism>
<proteinExistence type="predicted"/>
<accession>A0A1X7BQH4</accession>
<sequence length="340" mass="39795">MERVKELAFAYRLRWKRRRLLFRAFRKRRQLTPVIDRTAQINRNDILAASTMRNEMLRLPHFLDHHRKLGINHFLIVDNGSEDGTRDYLAGQPDVSLWSTDHSYRLSRFGVDWLTWLQLRHAHGHWCLTLDADEIFIYPHHDTRPLPALVDYLERNDRKSFGALMLDMYPKGPLSAQDCPSGGDPFRSLCWFDGGNYTITRKPDLHNLWIQGGARARCFFAEAPRRAPTMSKMPLVKWHRRYVYVSSTHSLLPRVLNHVYDDQGGEITSGILLHSKFLPTALARSAEEKERREHFANSALYDGYYDQLTSDPDLWCERSTKLISWRQLEAMGLMSKGNWL</sequence>
<dbReference type="Pfam" id="PF13704">
    <property type="entry name" value="Glyco_tranf_2_4"/>
    <property type="match status" value="1"/>
</dbReference>
<reference evidence="1 2" key="1">
    <citation type="submission" date="2017-03" db="EMBL/GenBank/DDBJ databases">
        <authorList>
            <person name="Afonso C.L."/>
            <person name="Miller P.J."/>
            <person name="Scott M.A."/>
            <person name="Spackman E."/>
            <person name="Goraichik I."/>
            <person name="Dimitrov K.M."/>
            <person name="Suarez D.L."/>
            <person name="Swayne D.E."/>
        </authorList>
    </citation>
    <scope>NUCLEOTIDE SEQUENCE [LARGE SCALE GENOMIC DNA]</scope>
    <source>
        <strain evidence="1 2">CECT 7745</strain>
    </source>
</reference>
<dbReference type="Gene3D" id="3.90.550.10">
    <property type="entry name" value="Spore Coat Polysaccharide Biosynthesis Protein SpsA, Chain A"/>
    <property type="match status" value="1"/>
</dbReference>
<dbReference type="RefSeq" id="WP_085799887.1">
    <property type="nucleotide sequence ID" value="NZ_FWXB01000005.1"/>
</dbReference>
<protein>
    <recommendedName>
        <fullName evidence="3">Glycosyl transferase family 2</fullName>
    </recommendedName>
</protein>